<feature type="repeat" description="WD" evidence="1">
    <location>
        <begin position="2727"/>
        <end position="2768"/>
    </location>
</feature>
<proteinExistence type="predicted"/>
<dbReference type="SMART" id="SM00320">
    <property type="entry name" value="WD40"/>
    <property type="match status" value="8"/>
</dbReference>
<feature type="compositionally biased region" description="Acidic residues" evidence="2">
    <location>
        <begin position="1832"/>
        <end position="1844"/>
    </location>
</feature>
<dbReference type="GO" id="GO:0007035">
    <property type="term" value="P:vacuolar acidification"/>
    <property type="evidence" value="ECO:0007669"/>
    <property type="project" value="TreeGrafter"/>
</dbReference>
<feature type="region of interest" description="Disordered" evidence="2">
    <location>
        <begin position="285"/>
        <end position="318"/>
    </location>
</feature>
<feature type="region of interest" description="Disordered" evidence="2">
    <location>
        <begin position="1772"/>
        <end position="1859"/>
    </location>
</feature>
<protein>
    <recommendedName>
        <fullName evidence="3">RAVE complex protein Rav1 C-terminal domain-containing protein</fullName>
    </recommendedName>
</protein>
<dbReference type="Ensembl" id="ENSATET00000039746.2">
    <property type="protein sequence ID" value="ENSATEP00000055121.1"/>
    <property type="gene ID" value="ENSATEG00000018864.3"/>
</dbReference>
<evidence type="ECO:0000313" key="4">
    <source>
        <dbReference type="Ensembl" id="ENSATEP00000055121.1"/>
    </source>
</evidence>
<dbReference type="Gene3D" id="2.130.10.10">
    <property type="entry name" value="YVTN repeat-like/Quinoprotein amine dehydrogenase"/>
    <property type="match status" value="2"/>
</dbReference>
<feature type="compositionally biased region" description="Low complexity" evidence="2">
    <location>
        <begin position="1795"/>
        <end position="1810"/>
    </location>
</feature>
<keyword evidence="1" id="KW-0853">WD repeat</keyword>
<name>A0A7N6AYP2_ANATE</name>
<feature type="compositionally biased region" description="Polar residues" evidence="2">
    <location>
        <begin position="1774"/>
        <end position="1783"/>
    </location>
</feature>
<evidence type="ECO:0000256" key="2">
    <source>
        <dbReference type="SAM" id="MobiDB-lite"/>
    </source>
</evidence>
<evidence type="ECO:0000256" key="1">
    <source>
        <dbReference type="PROSITE-ProRule" id="PRU00221"/>
    </source>
</evidence>
<dbReference type="Pfam" id="PF12234">
    <property type="entry name" value="Rav1p_C"/>
    <property type="match status" value="1"/>
</dbReference>
<dbReference type="PANTHER" id="PTHR13950:SF12">
    <property type="entry name" value="DMX-LIKE PROTEIN 1"/>
    <property type="match status" value="1"/>
</dbReference>
<dbReference type="GeneTree" id="ENSGT00390000000096"/>
<sequence length="2837" mass="313539">MNLHQVLTGAVNPGDNCFSVGSFNNVPFTAYASGCDVVILGSDFERLQIIPGAKHGNIQVGCVDCSLQGGQIAASYGSIVCVFEPVWQPDQKDTSLTKLECQWQKTGQFALQSMVRNLAWHPTGTTLLTGSSSLQLWSNVNGVKDEDEEKGKQTEEMSIGDSHSAWRCIWQSKQTITIDTCFNLHWNTLQCDFFVWYSTSKWKSSVSRLFTPPEPSVSVQGELAFSFVYLAHPRSVTGFSWRKTSKYMPRGAVCNVLLTCCKDSVCRLWAETLLPGDSLLSGHHDNYASDQQSDPSVTGCLPHQQSHGHYSHKKSNSNRPHANALCHFHIAASINPATDIPLLPSISSLSAVDDEEPGGPFTVHWLNNKELHFTLAMETFRCKRPEAVELPLAAVEHQVDVLLEEWNKGADMLFSIHPMDGSLLVWHVDWLDEYHPGMFRQAQVSFVSRIPVAFPAGDAISLSHSVVMYACNKNVDLAIQHGRQRPPGTALPQTKSALISYRGQGKAAPSSSLRLSIFTPNVLMISKHDDGSLNQWAVSFAEDSAFSTVLSVSHKSRFCGHRFHLNDLACHSLLPLLLTTSHHNALRTPEVDSILAPPEACSSGFSQSPSLTRRSRPSRVSLGMVSQDPNAIYSELILWRVDPVGPLSLSGGVSELARINSLHASAFANVAWLPTLIPSSCLGAYCNSPSACFVASDGHSLRLYQAVIEAKKLLSELSNPEISKYVGEVFNIISQQSTAKPGCIIELDAITDFVSVHECIQGDFLSSGELTFSARFFLVVVELTPTGRSLLHMWHLHLAARPVTMEKDVTKASPLNSSQFNFDTFSSPVTQKSKPCTSNLQSACRLSLTTHSLYSQEMALPEGVEAISVTPSAGHLSASCSLPADRVPYLLATSCSDGKVRFWRCNVGASEPCTMENLVYQWEEWPLLLEEGLPNSSAVSISGRPIGVSCCHPGRIAVAYRQTEPLVHIGIFQCESTGGSKWILEQIIVLDSTDPTANYGVISSAATSNMDFQLPNENCLGSTNKSLVHLDWVSQEDGSHVLTVGIGTKIHMYGRLSGKPPELGLSFDPTKDQSLSRLVLLRSVDLVSSVEGSLPIPVSLSWVRDGILVVGMDCEMHVYSQWQPPAPPKPNVVIAQDTDISSSVSSIISAVRQSQEEGVSPGVPMSSLAPPRKALTRSMMSLAQKLSGKRTAYDLPIEMEDSGLFEAAHQLFPTLPQYHPVQLLELMDLGKVYRAKAILSHLVKCIAGEIVALKDSTTNPGKRFRSRTISAGGSTARDPKMFSKSETSTPDYTEISSIPPLPLYALLAADEDTSPKPGGHIDAYDELFHTNSIVDLDPLDNDKEETGNKVIDLSQYSPTHFGPEHAQVLSSHLLHSSLPGLTRMEQMSLMALADTIATTSTDLKDSQDKSKGGETLDECGLKFLLAVRLHTFLSTSMPPAHRAQLLRQGLSTCHYAWAFHSEAEEELLNMLPALHKGEPTWPELRSMGVGWWLRSTNKLRRCIEKVAKASFQSSNDPLDAAIFYLALKKKAVVWGLYRSQKNAKMTDFFRNNFSEDRWRKAALKNAFSLLGKQRFQHSAAFFLLAGSLKDAVEVCIEKLQDLQLALVISRLYESEFETASTYKKILRRHVLGQDKQIPAHEDPFLRSIAHWVLEDYSRALDTLLEQPSNSSSSVSTCNPEVFNFYIYLRTHPLLLRRHFSSSDKAKVGLTAECRRADSISLEERRLFFTAAYAHLQAGCPMLALEVLSKMPKVQKHSKRPKPQDTSIAAELSVGSKNAQTSDPDWSLPALNGYESDGNSLSNSQSDSVLSFDWSQPSMTLPDEPLELKWDSDKEDDEDNEDEEETKNTVTGEDSEDRSDFIAPSDDILAAQLKFTACLKIMTNELRTLSTGYELDGGKLRYQLYQWLEREVVALQRCCSYKPCLPELSVQGDANRSRRHWLQSNQPLLRMFLSYCSLHGSHGGGLASVRMELTLLLQESHQDDSSQSVVTSTSQPTSIPLLMACTANVKTVVANPIVYLTNLTHDILQTINALDSPPHPDVVNNEIYVMHTLAASLSACIYQCLCDAHTYSHVNRFTGIVYQSVLLSQKQPVRTVSMDESVQPNTSPAQWPGISSLVCLLSSAGEESQPGLTVLLCEILTAVFLSLFVHGMATHSCNELFRIVAHPLNSKLWVTVFGGGARIPVIEKPNSPTRTPPPGNCFALFSFLSEREGPYSPKHGSVVEQEATSIFKERFVPPELSIWDYFIAKPSLPPSENRIEYDSEESQDSQDEDDDDDEYEDVFDPNSPQKEHSNHNSYSWCLMRLAMVQLVLVNLKSFYPMAGYDLLDLPVGSPLCHAVLKTLQRWEQVLQKRLEIFGGPPSKYISTHLQDDTATPGPALLRHKALFEPSNTPFRSNHHSALPVKRLWQFLVKQEEVQETFIRNIFTKKLSPNESVEDQTDNMKLSGMDETGNNQTESDLGSPRGKARIIHKESDIITAFAINKANRNCLVMASTHDIQELDVSSILATQILTWIDDDEAEAKGVGGDDFLVVHTRDDLVALHGTTPYTHSSPGTPINMPWLGGMQTGRGASVMIKRNINNVRRMTSHPTLPYYLTGAQDGSVRMFEWGHSQQIICFRSPGNSRVTRIRFNHQGNKTLQCHNKTAHDFVFVSSSSLIATAGLSTDNRNVCLWDTLVPPANSLVHAFYCHESGATVLSVAPRQQLLITGGRKGWISVLELSHKHQRQSFQAHDSPVKALAVDPTEDCFISGSAEGNIKVWSMATQSLLYTFPNEHARQSLFRNLGTGVMQIEVGPANHIFSCGADGTMKMRILPNRFSVNNNNNNYGNVKNDVSFFPPF</sequence>
<dbReference type="InterPro" id="IPR052208">
    <property type="entry name" value="DmX-like/RAVE_component"/>
</dbReference>
<reference evidence="4" key="1">
    <citation type="submission" date="2021-04" db="EMBL/GenBank/DDBJ databases">
        <authorList>
            <consortium name="Wellcome Sanger Institute Data Sharing"/>
        </authorList>
    </citation>
    <scope>NUCLEOTIDE SEQUENCE [LARGE SCALE GENOMIC DNA]</scope>
</reference>
<dbReference type="OrthoDB" id="342131at2759"/>
<feature type="compositionally biased region" description="Acidic residues" evidence="2">
    <location>
        <begin position="2261"/>
        <end position="2282"/>
    </location>
</feature>
<dbReference type="Pfam" id="PF00400">
    <property type="entry name" value="WD40"/>
    <property type="match status" value="1"/>
</dbReference>
<keyword evidence="5" id="KW-1185">Reference proteome</keyword>
<feature type="region of interest" description="Disordered" evidence="2">
    <location>
        <begin position="2256"/>
        <end position="2293"/>
    </location>
</feature>
<feature type="compositionally biased region" description="Polar residues" evidence="2">
    <location>
        <begin position="1284"/>
        <end position="1293"/>
    </location>
</feature>
<dbReference type="FunFam" id="2.130.10.10:FF:000093">
    <property type="entry name" value="DmX-like protein 1"/>
    <property type="match status" value="1"/>
</dbReference>
<feature type="region of interest" description="Disordered" evidence="2">
    <location>
        <begin position="1261"/>
        <end position="1293"/>
    </location>
</feature>
<evidence type="ECO:0000313" key="5">
    <source>
        <dbReference type="Proteomes" id="UP000265040"/>
    </source>
</evidence>
<dbReference type="GO" id="GO:0043291">
    <property type="term" value="C:RAVE complex"/>
    <property type="evidence" value="ECO:0007669"/>
    <property type="project" value="TreeGrafter"/>
</dbReference>
<reference evidence="4" key="2">
    <citation type="submission" date="2025-08" db="UniProtKB">
        <authorList>
            <consortium name="Ensembl"/>
        </authorList>
    </citation>
    <scope>IDENTIFICATION</scope>
</reference>
<dbReference type="InterPro" id="IPR001680">
    <property type="entry name" value="WD40_rpt"/>
</dbReference>
<dbReference type="InterPro" id="IPR022033">
    <property type="entry name" value="Rav1p_C"/>
</dbReference>
<gene>
    <name evidence="4" type="primary">DMXL1</name>
</gene>
<accession>A0A7N6AYP2</accession>
<dbReference type="InterPro" id="IPR015943">
    <property type="entry name" value="WD40/YVTN_repeat-like_dom_sf"/>
</dbReference>
<dbReference type="PROSITE" id="PS50294">
    <property type="entry name" value="WD_REPEATS_REGION"/>
    <property type="match status" value="1"/>
</dbReference>
<feature type="domain" description="RAVE complex protein Rav1 C-terminal" evidence="3">
    <location>
        <begin position="1023"/>
        <end position="1744"/>
    </location>
</feature>
<dbReference type="Proteomes" id="UP000265040">
    <property type="component" value="Chromosome 9"/>
</dbReference>
<dbReference type="InterPro" id="IPR036322">
    <property type="entry name" value="WD40_repeat_dom_sf"/>
</dbReference>
<evidence type="ECO:0000259" key="3">
    <source>
        <dbReference type="Pfam" id="PF12234"/>
    </source>
</evidence>
<reference evidence="4" key="3">
    <citation type="submission" date="2025-09" db="UniProtKB">
        <authorList>
            <consortium name="Ensembl"/>
        </authorList>
    </citation>
    <scope>IDENTIFICATION</scope>
</reference>
<organism evidence="4 5">
    <name type="scientific">Anabas testudineus</name>
    <name type="common">Climbing perch</name>
    <name type="synonym">Anthias testudineus</name>
    <dbReference type="NCBI Taxonomy" id="64144"/>
    <lineage>
        <taxon>Eukaryota</taxon>
        <taxon>Metazoa</taxon>
        <taxon>Chordata</taxon>
        <taxon>Craniata</taxon>
        <taxon>Vertebrata</taxon>
        <taxon>Euteleostomi</taxon>
        <taxon>Actinopterygii</taxon>
        <taxon>Neopterygii</taxon>
        <taxon>Teleostei</taxon>
        <taxon>Neoteleostei</taxon>
        <taxon>Acanthomorphata</taxon>
        <taxon>Anabantaria</taxon>
        <taxon>Anabantiformes</taxon>
        <taxon>Anabantoidei</taxon>
        <taxon>Anabantidae</taxon>
        <taxon>Anabas</taxon>
    </lineage>
</organism>
<dbReference type="SUPFAM" id="SSF50978">
    <property type="entry name" value="WD40 repeat-like"/>
    <property type="match status" value="2"/>
</dbReference>
<dbReference type="PROSITE" id="PS50082">
    <property type="entry name" value="WD_REPEATS_2"/>
    <property type="match status" value="1"/>
</dbReference>
<feature type="region of interest" description="Disordered" evidence="2">
    <location>
        <begin position="2432"/>
        <end position="2464"/>
    </location>
</feature>
<dbReference type="PANTHER" id="PTHR13950">
    <property type="entry name" value="RABCONNECTIN-RELATED"/>
    <property type="match status" value="1"/>
</dbReference>